<sequence length="45" mass="5509">MNFESQEQQGYLVPHLAFKEELLIFEQFDYRVLNKFELNLETQND</sequence>
<reference evidence="1" key="1">
    <citation type="submission" date="2021-01" db="EMBL/GenBank/DDBJ databases">
        <authorList>
            <consortium name="Genoscope - CEA"/>
            <person name="William W."/>
        </authorList>
    </citation>
    <scope>NUCLEOTIDE SEQUENCE</scope>
</reference>
<dbReference type="AlphaFoldDB" id="A0A8S1LPF0"/>
<name>A0A8S1LPF0_PARPR</name>
<proteinExistence type="predicted"/>
<organism evidence="1 2">
    <name type="scientific">Paramecium primaurelia</name>
    <dbReference type="NCBI Taxonomy" id="5886"/>
    <lineage>
        <taxon>Eukaryota</taxon>
        <taxon>Sar</taxon>
        <taxon>Alveolata</taxon>
        <taxon>Ciliophora</taxon>
        <taxon>Intramacronucleata</taxon>
        <taxon>Oligohymenophorea</taxon>
        <taxon>Peniculida</taxon>
        <taxon>Parameciidae</taxon>
        <taxon>Paramecium</taxon>
    </lineage>
</organism>
<keyword evidence="2" id="KW-1185">Reference proteome</keyword>
<accession>A0A8S1LPF0</accession>
<protein>
    <submittedName>
        <fullName evidence="1">Uncharacterized protein</fullName>
    </submittedName>
</protein>
<dbReference type="Proteomes" id="UP000688137">
    <property type="component" value="Unassembled WGS sequence"/>
</dbReference>
<evidence type="ECO:0000313" key="1">
    <source>
        <dbReference type="EMBL" id="CAD8068255.1"/>
    </source>
</evidence>
<dbReference type="EMBL" id="CAJJDM010000041">
    <property type="protein sequence ID" value="CAD8068255.1"/>
    <property type="molecule type" value="Genomic_DNA"/>
</dbReference>
<comment type="caution">
    <text evidence="1">The sequence shown here is derived from an EMBL/GenBank/DDBJ whole genome shotgun (WGS) entry which is preliminary data.</text>
</comment>
<gene>
    <name evidence="1" type="ORF">PPRIM_AZ9-3.1.T0420065</name>
</gene>
<evidence type="ECO:0000313" key="2">
    <source>
        <dbReference type="Proteomes" id="UP000688137"/>
    </source>
</evidence>